<keyword evidence="1" id="KW-0812">Transmembrane</keyword>
<organism evidence="2 3">
    <name type="scientific">Zoogloea oleivorans</name>
    <dbReference type="NCBI Taxonomy" id="1552750"/>
    <lineage>
        <taxon>Bacteria</taxon>
        <taxon>Pseudomonadati</taxon>
        <taxon>Pseudomonadota</taxon>
        <taxon>Betaproteobacteria</taxon>
        <taxon>Rhodocyclales</taxon>
        <taxon>Zoogloeaceae</taxon>
        <taxon>Zoogloea</taxon>
    </lineage>
</organism>
<evidence type="ECO:0008006" key="4">
    <source>
        <dbReference type="Google" id="ProtNLM"/>
    </source>
</evidence>
<dbReference type="RefSeq" id="WP_148579601.1">
    <property type="nucleotide sequence ID" value="NZ_SDKK01000012.1"/>
</dbReference>
<keyword evidence="1" id="KW-0472">Membrane</keyword>
<dbReference type="EMBL" id="SDKK01000012">
    <property type="protein sequence ID" value="TYC55909.1"/>
    <property type="molecule type" value="Genomic_DNA"/>
</dbReference>
<dbReference type="OrthoDB" id="8564508at2"/>
<dbReference type="Proteomes" id="UP000389128">
    <property type="component" value="Unassembled WGS sequence"/>
</dbReference>
<keyword evidence="3" id="KW-1185">Reference proteome</keyword>
<comment type="caution">
    <text evidence="2">The sequence shown here is derived from an EMBL/GenBank/DDBJ whole genome shotgun (WGS) entry which is preliminary data.</text>
</comment>
<proteinExistence type="predicted"/>
<evidence type="ECO:0000313" key="2">
    <source>
        <dbReference type="EMBL" id="TYC55909.1"/>
    </source>
</evidence>
<name>A0A6C2CR06_9RHOO</name>
<reference evidence="2 3" key="1">
    <citation type="submission" date="2019-01" db="EMBL/GenBank/DDBJ databases">
        <title>Zoogloea oleivorans genome sequencing and assembly.</title>
        <authorList>
            <person name="Tancsics A."/>
            <person name="Farkas M."/>
            <person name="Kriszt B."/>
            <person name="Maroti G."/>
            <person name="Horvath B."/>
        </authorList>
    </citation>
    <scope>NUCLEOTIDE SEQUENCE [LARGE SCALE GENOMIC DNA]</scope>
    <source>
        <strain evidence="2 3">Buc</strain>
    </source>
</reference>
<accession>A0A6C2CR06</accession>
<sequence length="122" mass="13235">MAAPWFTLFRAIPWSDVINHAPGVAKGAKKLWEKVATRKTTETQATTAAPTASPDQRMAALEARLAEIDARQQDSAELLAALASQNAELVRTTEALRRRTRVLSVGLALILIALLISLYRAG</sequence>
<dbReference type="AlphaFoldDB" id="A0A6C2CR06"/>
<gene>
    <name evidence="2" type="ORF">ETQ85_13490</name>
</gene>
<evidence type="ECO:0000313" key="3">
    <source>
        <dbReference type="Proteomes" id="UP000389128"/>
    </source>
</evidence>
<feature type="transmembrane region" description="Helical" evidence="1">
    <location>
        <begin position="102"/>
        <end position="121"/>
    </location>
</feature>
<evidence type="ECO:0000256" key="1">
    <source>
        <dbReference type="SAM" id="Phobius"/>
    </source>
</evidence>
<keyword evidence="1" id="KW-1133">Transmembrane helix</keyword>
<protein>
    <recommendedName>
        <fullName evidence="4">Chemotaxis protein</fullName>
    </recommendedName>
</protein>